<sequence length="137" mass="14614">MKIYGHWKPGGTVFWQALTMALNDTGMSRLIPSMLALMAVHRQSATSRSTSPSSNAQHGLVGGVPMTTLTSPRTSAHVASFRVSMGALCGRDGCRDDRGRAWLRLRLGRGEGAGAAGIGDDREEEHREKEDGHGSGP</sequence>
<dbReference type="EMBL" id="CM042883">
    <property type="protein sequence ID" value="KAI4376886.1"/>
    <property type="molecule type" value="Genomic_DNA"/>
</dbReference>
<organism evidence="1 2">
    <name type="scientific">Melastoma candidum</name>
    <dbReference type="NCBI Taxonomy" id="119954"/>
    <lineage>
        <taxon>Eukaryota</taxon>
        <taxon>Viridiplantae</taxon>
        <taxon>Streptophyta</taxon>
        <taxon>Embryophyta</taxon>
        <taxon>Tracheophyta</taxon>
        <taxon>Spermatophyta</taxon>
        <taxon>Magnoliopsida</taxon>
        <taxon>eudicotyledons</taxon>
        <taxon>Gunneridae</taxon>
        <taxon>Pentapetalae</taxon>
        <taxon>rosids</taxon>
        <taxon>malvids</taxon>
        <taxon>Myrtales</taxon>
        <taxon>Melastomataceae</taxon>
        <taxon>Melastomatoideae</taxon>
        <taxon>Melastomateae</taxon>
        <taxon>Melastoma</taxon>
    </lineage>
</organism>
<dbReference type="Proteomes" id="UP001057402">
    <property type="component" value="Chromosome 4"/>
</dbReference>
<keyword evidence="2" id="KW-1185">Reference proteome</keyword>
<gene>
    <name evidence="1" type="ORF">MLD38_014594</name>
</gene>
<evidence type="ECO:0000313" key="2">
    <source>
        <dbReference type="Proteomes" id="UP001057402"/>
    </source>
</evidence>
<accession>A0ACB9RF60</accession>
<name>A0ACB9RF60_9MYRT</name>
<evidence type="ECO:0000313" key="1">
    <source>
        <dbReference type="EMBL" id="KAI4376886.1"/>
    </source>
</evidence>
<comment type="caution">
    <text evidence="1">The sequence shown here is derived from an EMBL/GenBank/DDBJ whole genome shotgun (WGS) entry which is preliminary data.</text>
</comment>
<reference evidence="2" key="1">
    <citation type="journal article" date="2023" name="Front. Plant Sci.">
        <title>Chromosomal-level genome assembly of Melastoma candidum provides insights into trichome evolution.</title>
        <authorList>
            <person name="Zhong Y."/>
            <person name="Wu W."/>
            <person name="Sun C."/>
            <person name="Zou P."/>
            <person name="Liu Y."/>
            <person name="Dai S."/>
            <person name="Zhou R."/>
        </authorList>
    </citation>
    <scope>NUCLEOTIDE SEQUENCE [LARGE SCALE GENOMIC DNA]</scope>
</reference>
<protein>
    <submittedName>
        <fullName evidence="1">Uncharacterized protein</fullName>
    </submittedName>
</protein>
<proteinExistence type="predicted"/>